<keyword evidence="4" id="KW-1003">Cell membrane</keyword>
<comment type="similarity">
    <text evidence="2">Belongs to the CorA metal ion transporter (MIT) (TC 1.A.35) family.</text>
</comment>
<evidence type="ECO:0000256" key="8">
    <source>
        <dbReference type="SAM" id="Phobius"/>
    </source>
</evidence>
<reference evidence="9 10" key="1">
    <citation type="submission" date="2020-08" db="EMBL/GenBank/DDBJ databases">
        <title>A Genomic Blueprint of the Chicken Gut Microbiome.</title>
        <authorList>
            <person name="Gilroy R."/>
            <person name="Ravi A."/>
            <person name="Getino M."/>
            <person name="Pursley I."/>
            <person name="Horton D.L."/>
            <person name="Alikhan N.-F."/>
            <person name="Baker D."/>
            <person name="Gharbi K."/>
            <person name="Hall N."/>
            <person name="Watson M."/>
            <person name="Adriaenssens E.M."/>
            <person name="Foster-Nyarko E."/>
            <person name="Jarju S."/>
            <person name="Secka A."/>
            <person name="Antonio M."/>
            <person name="Oren A."/>
            <person name="Chaudhuri R."/>
            <person name="La Ragione R.M."/>
            <person name="Hildebrand F."/>
            <person name="Pallen M.J."/>
        </authorList>
    </citation>
    <scope>NUCLEOTIDE SEQUENCE [LARGE SCALE GENOMIC DNA]</scope>
    <source>
        <strain evidence="9 10">Sa3CUA8</strain>
    </source>
</reference>
<keyword evidence="6 8" id="KW-1133">Transmembrane helix</keyword>
<comment type="caution">
    <text evidence="9">The sequence shown here is derived from an EMBL/GenBank/DDBJ whole genome shotgun (WGS) entry which is preliminary data.</text>
</comment>
<dbReference type="Pfam" id="PF01544">
    <property type="entry name" value="CorA"/>
    <property type="match status" value="1"/>
</dbReference>
<dbReference type="PANTHER" id="PTHR46494">
    <property type="entry name" value="CORA FAMILY METAL ION TRANSPORTER (EUROFUNG)"/>
    <property type="match status" value="1"/>
</dbReference>
<evidence type="ECO:0000256" key="6">
    <source>
        <dbReference type="ARBA" id="ARBA00022989"/>
    </source>
</evidence>
<sequence>MYFSYKQDNWEWIEVEQQTDLKTELSKQSHMSSKWLDTLEKNKQDVIGNSTAVPDEEALWGRLTYEQSMQSKNDNRTFSFFLTKDTLLTSDLDQKLFPEEARAEMEQKLNDSENALQAFVVLLNAVLHKFLEQIDHFEYRLREMIWDIKDNNNMELLERIAQSRHELIIWNNLVIPLVETQMTLEETFDGEQLGALEYKRLCTRIKRIRILIREYSQEVEALTDMESLVSNQRGNEIMKTLTVITTIFTPAAVFGAIWGMNFKSIPEFEWAHGYAFALTVILSTTLGLYFYLKKKGWMGEILKTKSNKSIFK</sequence>
<evidence type="ECO:0000256" key="7">
    <source>
        <dbReference type="ARBA" id="ARBA00023136"/>
    </source>
</evidence>
<dbReference type="InterPro" id="IPR045861">
    <property type="entry name" value="CorA_cytoplasmic_dom"/>
</dbReference>
<keyword evidence="3" id="KW-0813">Transport</keyword>
<feature type="transmembrane region" description="Helical" evidence="8">
    <location>
        <begin position="241"/>
        <end position="260"/>
    </location>
</feature>
<gene>
    <name evidence="9" type="ORF">H9659_04615</name>
</gene>
<protein>
    <submittedName>
        <fullName evidence="9">Magnesium transporter CorA family protein</fullName>
    </submittedName>
</protein>
<dbReference type="InterPro" id="IPR045863">
    <property type="entry name" value="CorA_TM1_TM2"/>
</dbReference>
<organism evidence="9 10">
    <name type="scientific">Sporosarcina gallistercoris</name>
    <dbReference type="NCBI Taxonomy" id="2762245"/>
    <lineage>
        <taxon>Bacteria</taxon>
        <taxon>Bacillati</taxon>
        <taxon>Bacillota</taxon>
        <taxon>Bacilli</taxon>
        <taxon>Bacillales</taxon>
        <taxon>Caryophanaceae</taxon>
        <taxon>Sporosarcina</taxon>
    </lineage>
</organism>
<proteinExistence type="inferred from homology"/>
<dbReference type="SUPFAM" id="SSF144083">
    <property type="entry name" value="Magnesium transport protein CorA, transmembrane region"/>
    <property type="match status" value="1"/>
</dbReference>
<dbReference type="CDD" id="cd12821">
    <property type="entry name" value="EcCorA_ZntB-like"/>
    <property type="match status" value="1"/>
</dbReference>
<dbReference type="InterPro" id="IPR002523">
    <property type="entry name" value="MgTranspt_CorA/ZnTranspt_ZntB"/>
</dbReference>
<evidence type="ECO:0000256" key="5">
    <source>
        <dbReference type="ARBA" id="ARBA00022692"/>
    </source>
</evidence>
<dbReference type="Proteomes" id="UP000659496">
    <property type="component" value="Unassembled WGS sequence"/>
</dbReference>
<evidence type="ECO:0000256" key="3">
    <source>
        <dbReference type="ARBA" id="ARBA00022448"/>
    </source>
</evidence>
<comment type="subcellular location">
    <subcellularLocation>
        <location evidence="1">Cell membrane</location>
        <topology evidence="1">Multi-pass membrane protein</topology>
    </subcellularLocation>
</comment>
<keyword evidence="5 8" id="KW-0812">Transmembrane</keyword>
<dbReference type="RefSeq" id="WP_191688752.1">
    <property type="nucleotide sequence ID" value="NZ_JACSQY010000002.1"/>
</dbReference>
<keyword evidence="7 8" id="KW-0472">Membrane</keyword>
<keyword evidence="10" id="KW-1185">Reference proteome</keyword>
<evidence type="ECO:0000256" key="2">
    <source>
        <dbReference type="ARBA" id="ARBA00009765"/>
    </source>
</evidence>
<name>A0ABR8PHH3_9BACL</name>
<evidence type="ECO:0000256" key="1">
    <source>
        <dbReference type="ARBA" id="ARBA00004651"/>
    </source>
</evidence>
<dbReference type="SUPFAM" id="SSF143865">
    <property type="entry name" value="CorA soluble domain-like"/>
    <property type="match status" value="1"/>
</dbReference>
<evidence type="ECO:0000256" key="4">
    <source>
        <dbReference type="ARBA" id="ARBA00022475"/>
    </source>
</evidence>
<dbReference type="EMBL" id="JACSQY010000002">
    <property type="protein sequence ID" value="MBD7907616.1"/>
    <property type="molecule type" value="Genomic_DNA"/>
</dbReference>
<feature type="transmembrane region" description="Helical" evidence="8">
    <location>
        <begin position="272"/>
        <end position="292"/>
    </location>
</feature>
<dbReference type="PANTHER" id="PTHR46494:SF2">
    <property type="entry name" value="MAGNESIUM TRANSPORT PROTEIN CORA"/>
    <property type="match status" value="1"/>
</dbReference>
<accession>A0ABR8PHH3</accession>
<dbReference type="Gene3D" id="1.20.58.340">
    <property type="entry name" value="Magnesium transport protein CorA, transmembrane region"/>
    <property type="match status" value="1"/>
</dbReference>
<evidence type="ECO:0000313" key="10">
    <source>
        <dbReference type="Proteomes" id="UP000659496"/>
    </source>
</evidence>
<evidence type="ECO:0000313" key="9">
    <source>
        <dbReference type="EMBL" id="MBD7907616.1"/>
    </source>
</evidence>